<dbReference type="FunFam" id="3.80.10.10:FF:000494">
    <property type="entry name" value="F-box/LRR-repeat protein 10 isoform A"/>
    <property type="match status" value="1"/>
</dbReference>
<accession>A0A4Y7K1U9</accession>
<dbReference type="SUPFAM" id="SSF52047">
    <property type="entry name" value="RNI-like"/>
    <property type="match status" value="1"/>
</dbReference>
<feature type="domain" description="F-box" evidence="1">
    <location>
        <begin position="13"/>
        <end position="48"/>
    </location>
</feature>
<dbReference type="AlphaFoldDB" id="A0A4Y7K1U9"/>
<evidence type="ECO:0000259" key="2">
    <source>
        <dbReference type="Pfam" id="PF25372"/>
    </source>
</evidence>
<dbReference type="SMART" id="SM00367">
    <property type="entry name" value="LRR_CC"/>
    <property type="match status" value="8"/>
</dbReference>
<proteinExistence type="predicted"/>
<dbReference type="Proteomes" id="UP000316621">
    <property type="component" value="Chromosome 6"/>
</dbReference>
<evidence type="ECO:0000259" key="1">
    <source>
        <dbReference type="Pfam" id="PF12937"/>
    </source>
</evidence>
<protein>
    <submittedName>
        <fullName evidence="3">Uncharacterized protein</fullName>
    </submittedName>
</protein>
<dbReference type="PANTHER" id="PTHR13318:SF86">
    <property type="entry name" value="F-BOX_LRR-REPEAT PROTEIN 10"/>
    <property type="match status" value="1"/>
</dbReference>
<dbReference type="GO" id="GO:0031146">
    <property type="term" value="P:SCF-dependent proteasomal ubiquitin-dependent protein catabolic process"/>
    <property type="evidence" value="ECO:0007669"/>
    <property type="project" value="TreeGrafter"/>
</dbReference>
<dbReference type="Pfam" id="PF25372">
    <property type="entry name" value="DUF7885"/>
    <property type="match status" value="1"/>
</dbReference>
<organism evidence="3 4">
    <name type="scientific">Papaver somniferum</name>
    <name type="common">Opium poppy</name>
    <dbReference type="NCBI Taxonomy" id="3469"/>
    <lineage>
        <taxon>Eukaryota</taxon>
        <taxon>Viridiplantae</taxon>
        <taxon>Streptophyta</taxon>
        <taxon>Embryophyta</taxon>
        <taxon>Tracheophyta</taxon>
        <taxon>Spermatophyta</taxon>
        <taxon>Magnoliopsida</taxon>
        <taxon>Ranunculales</taxon>
        <taxon>Papaveraceae</taxon>
        <taxon>Papaveroideae</taxon>
        <taxon>Papaver</taxon>
    </lineage>
</organism>
<sequence>MTKSTAPEGQTLEYLPSVLLASIMTKLDVSSICSVASTCKTFNACASQILSFLPNFHLIDIAPPMKQLTPLLPTNPYLKSIRVDCKRLDDKAIDCLLKPSLEELYLYNCEDFSGKLLSRIGFQCSNLKSLYLGLVAEKRGRSIWVSDLEELLCGCSVLESLSLMFDISMFLPDHSALAWTLASPNLVNLEIGEISSILMSEILNPTAERQQQLLPSEMQTPMLPNIQKLCITVDYVTDTLVGTISECLLNLTHLDLQDAPVIEPNSSFDLSNSGLQRINQHGRLKHLSLVRSQQYLRTYFRRVNDLGILYMADKCLNMESISLGGFCRVTDSGFRAILHSCANLQKLRISRGAQLTDLVFHDISATSLSLTNVSLRWCNLLTDHAVVCLAYNMDLNVLDLRECRHLGDESLKAISVLLKLKTLLLDDSDITDTGLSYLGEGVLSSLTSLSVRGCKKLTHKCISSIFEGSSVRSLQNLDLSYLPNFSDNGILLLAKTRARIIELRMRGCPLIGDSSVMALASMQVEDGWWHGSSLRLMDLYECRGITQLSFRWFKKPYFPRLRWFGVTGSINAVMVEALKRSRPLLHIACRGEELGIGHWDSSEGLYRHDREEVDELEQWLLEGENGTDYGTDFENEDGEGGMDEDYEGEGGLEIAVEINNGDDEMVELL</sequence>
<keyword evidence="4" id="KW-1185">Reference proteome</keyword>
<evidence type="ECO:0000313" key="3">
    <source>
        <dbReference type="EMBL" id="RZC66816.1"/>
    </source>
</evidence>
<evidence type="ECO:0000313" key="4">
    <source>
        <dbReference type="Proteomes" id="UP000316621"/>
    </source>
</evidence>
<dbReference type="InterPro" id="IPR057207">
    <property type="entry name" value="FBXL15_LRR"/>
</dbReference>
<dbReference type="OMA" id="WLLEADI"/>
<gene>
    <name evidence="3" type="ORF">C5167_010503</name>
</gene>
<reference evidence="3 4" key="1">
    <citation type="journal article" date="2018" name="Science">
        <title>The opium poppy genome and morphinan production.</title>
        <authorList>
            <person name="Guo L."/>
            <person name="Winzer T."/>
            <person name="Yang X."/>
            <person name="Li Y."/>
            <person name="Ning Z."/>
            <person name="He Z."/>
            <person name="Teodor R."/>
            <person name="Lu Y."/>
            <person name="Bowser T.A."/>
            <person name="Graham I.A."/>
            <person name="Ye K."/>
        </authorList>
    </citation>
    <scope>NUCLEOTIDE SEQUENCE [LARGE SCALE GENOMIC DNA]</scope>
    <source>
        <strain evidence="4">cv. HN1</strain>
        <tissue evidence="3">Leaves</tissue>
    </source>
</reference>
<dbReference type="GO" id="GO:0019005">
    <property type="term" value="C:SCF ubiquitin ligase complex"/>
    <property type="evidence" value="ECO:0007669"/>
    <property type="project" value="TreeGrafter"/>
</dbReference>
<feature type="domain" description="F-box/LRR-repeat protein 15-like leucin rich repeat" evidence="2">
    <location>
        <begin position="58"/>
        <end position="569"/>
    </location>
</feature>
<dbReference type="STRING" id="3469.A0A4Y7K1U9"/>
<dbReference type="PANTHER" id="PTHR13318">
    <property type="entry name" value="PARTNER OF PAIRED, ISOFORM B-RELATED"/>
    <property type="match status" value="1"/>
</dbReference>
<dbReference type="InterPro" id="IPR032675">
    <property type="entry name" value="LRR_dom_sf"/>
</dbReference>
<dbReference type="Pfam" id="PF12937">
    <property type="entry name" value="F-box-like"/>
    <property type="match status" value="1"/>
</dbReference>
<dbReference type="InterPro" id="IPR001810">
    <property type="entry name" value="F-box_dom"/>
</dbReference>
<dbReference type="InterPro" id="IPR036047">
    <property type="entry name" value="F-box-like_dom_sf"/>
</dbReference>
<dbReference type="InterPro" id="IPR006553">
    <property type="entry name" value="Leu-rich_rpt_Cys-con_subtyp"/>
</dbReference>
<dbReference type="EMBL" id="CM010720">
    <property type="protein sequence ID" value="RZC66816.1"/>
    <property type="molecule type" value="Genomic_DNA"/>
</dbReference>
<dbReference type="Gramene" id="RZC66816">
    <property type="protein sequence ID" value="RZC66816"/>
    <property type="gene ID" value="C5167_010503"/>
</dbReference>
<dbReference type="Gene3D" id="3.80.10.10">
    <property type="entry name" value="Ribonuclease Inhibitor"/>
    <property type="match status" value="2"/>
</dbReference>
<dbReference type="OrthoDB" id="2585512at2759"/>
<name>A0A4Y7K1U9_PAPSO</name>
<dbReference type="SUPFAM" id="SSF81383">
    <property type="entry name" value="F-box domain"/>
    <property type="match status" value="1"/>
</dbReference>